<dbReference type="Proteomes" id="UP001050691">
    <property type="component" value="Unassembled WGS sequence"/>
</dbReference>
<protein>
    <submittedName>
        <fullName evidence="1">Uncharacterized protein</fullName>
    </submittedName>
</protein>
<organism evidence="1 2">
    <name type="scientific">Clathrus columnatus</name>
    <dbReference type="NCBI Taxonomy" id="1419009"/>
    <lineage>
        <taxon>Eukaryota</taxon>
        <taxon>Fungi</taxon>
        <taxon>Dikarya</taxon>
        <taxon>Basidiomycota</taxon>
        <taxon>Agaricomycotina</taxon>
        <taxon>Agaricomycetes</taxon>
        <taxon>Phallomycetidae</taxon>
        <taxon>Phallales</taxon>
        <taxon>Clathraceae</taxon>
        <taxon>Clathrus</taxon>
    </lineage>
</organism>
<sequence length="179" mass="19894">MTNSDIPTSPTLIFNADFPDFYVSVNSGKDDGHLYVWNYILSAVSQVWTLRKEGNGYRFLSTVVKDSNGNLLSDPKTVHVVANHIDGTGPLIGGTLRASSEFIPVGTTGALIFRMHYVPSLEAFQIFTRRERTYLFLTLESEGNGVWLKLNESSNQPRQLWKFKPTAPGLRLGPGQTSI</sequence>
<dbReference type="AlphaFoldDB" id="A0AAV5AD66"/>
<evidence type="ECO:0000313" key="2">
    <source>
        <dbReference type="Proteomes" id="UP001050691"/>
    </source>
</evidence>
<proteinExistence type="predicted"/>
<evidence type="ECO:0000313" key="1">
    <source>
        <dbReference type="EMBL" id="GJJ10946.1"/>
    </source>
</evidence>
<gene>
    <name evidence="1" type="ORF">Clacol_005175</name>
</gene>
<comment type="caution">
    <text evidence="1">The sequence shown here is derived from an EMBL/GenBank/DDBJ whole genome shotgun (WGS) entry which is preliminary data.</text>
</comment>
<keyword evidence="2" id="KW-1185">Reference proteome</keyword>
<name>A0AAV5AD66_9AGAM</name>
<dbReference type="Gene3D" id="2.80.10.50">
    <property type="match status" value="1"/>
</dbReference>
<accession>A0AAV5AD66</accession>
<reference evidence="1" key="1">
    <citation type="submission" date="2021-10" db="EMBL/GenBank/DDBJ databases">
        <title>De novo Genome Assembly of Clathrus columnatus (Basidiomycota, Fungi) Using Illumina and Nanopore Sequence Data.</title>
        <authorList>
            <person name="Ogiso-Tanaka E."/>
            <person name="Itagaki H."/>
            <person name="Hosoya T."/>
            <person name="Hosaka K."/>
        </authorList>
    </citation>
    <scope>NUCLEOTIDE SEQUENCE</scope>
    <source>
        <strain evidence="1">MO-923</strain>
    </source>
</reference>
<dbReference type="EMBL" id="BPWL01000006">
    <property type="protein sequence ID" value="GJJ10946.1"/>
    <property type="molecule type" value="Genomic_DNA"/>
</dbReference>